<keyword evidence="4" id="KW-0001">2Fe-2S</keyword>
<keyword evidence="6" id="KW-1278">Translocase</keyword>
<dbReference type="CDD" id="cd03470">
    <property type="entry name" value="Rieske_cytochrome_bc1"/>
    <property type="match status" value="1"/>
</dbReference>
<dbReference type="GO" id="GO:0016491">
    <property type="term" value="F:oxidoreductase activity"/>
    <property type="evidence" value="ECO:0007669"/>
    <property type="project" value="UniProtKB-KW"/>
</dbReference>
<dbReference type="GO" id="GO:0051537">
    <property type="term" value="F:2 iron, 2 sulfur cluster binding"/>
    <property type="evidence" value="ECO:0007669"/>
    <property type="project" value="UniProtKB-KW"/>
</dbReference>
<evidence type="ECO:0000256" key="11">
    <source>
        <dbReference type="ARBA" id="ARBA00023136"/>
    </source>
</evidence>
<keyword evidence="11 13" id="KW-0472">Membrane</keyword>
<dbReference type="EC" id="7.1.1.8" evidence="13"/>
<keyword evidence="3 13" id="KW-0812">Transmembrane</keyword>
<dbReference type="KEGG" id="mfn:Ga0123462_1365"/>
<evidence type="ECO:0000256" key="6">
    <source>
        <dbReference type="ARBA" id="ARBA00022967"/>
    </source>
</evidence>
<keyword evidence="9" id="KW-0408">Iron</keyword>
<comment type="similarity">
    <text evidence="1">Belongs to the Rieske iron-sulfur protein family.</text>
</comment>
<keyword evidence="17" id="KW-1185">Reference proteome</keyword>
<evidence type="ECO:0000256" key="9">
    <source>
        <dbReference type="ARBA" id="ARBA00023004"/>
    </source>
</evidence>
<feature type="domain" description="Rieske" evidence="15">
    <location>
        <begin position="114"/>
        <end position="197"/>
    </location>
</feature>
<dbReference type="SUPFAM" id="SSF50022">
    <property type="entry name" value="ISP domain"/>
    <property type="match status" value="1"/>
</dbReference>
<name>A0A2K8L4I0_9PROT</name>
<dbReference type="AlphaFoldDB" id="A0A2K8L4I0"/>
<dbReference type="InterPro" id="IPR014349">
    <property type="entry name" value="Rieske_Fe-S_prot"/>
</dbReference>
<keyword evidence="5" id="KW-0479">Metal-binding</keyword>
<dbReference type="GO" id="GO:0008121">
    <property type="term" value="F:quinol-cytochrome-c reductase activity"/>
    <property type="evidence" value="ECO:0007669"/>
    <property type="project" value="UniProtKB-EC"/>
</dbReference>
<dbReference type="InterPro" id="IPR019470">
    <property type="entry name" value="Ubiq_cytC_Rdtase_Fe-S_su_TAT"/>
</dbReference>
<dbReference type="InterPro" id="IPR036922">
    <property type="entry name" value="Rieske_2Fe-2S_sf"/>
</dbReference>
<evidence type="ECO:0000256" key="7">
    <source>
        <dbReference type="ARBA" id="ARBA00022982"/>
    </source>
</evidence>
<dbReference type="PANTHER" id="PTHR10134">
    <property type="entry name" value="CYTOCHROME B-C1 COMPLEX SUBUNIT RIESKE, MITOCHONDRIAL"/>
    <property type="match status" value="1"/>
</dbReference>
<keyword evidence="12" id="KW-1015">Disulfide bond</keyword>
<evidence type="ECO:0000256" key="2">
    <source>
        <dbReference type="ARBA" id="ARBA00022448"/>
    </source>
</evidence>
<comment type="cofactor">
    <cofactor evidence="13">
        <name>[2Fe-2S] cluster</name>
        <dbReference type="ChEBI" id="CHEBI:190135"/>
    </cofactor>
    <text evidence="13">Binds 1 [2Fe-2S] cluster per subunit.</text>
</comment>
<evidence type="ECO:0000256" key="5">
    <source>
        <dbReference type="ARBA" id="ARBA00022723"/>
    </source>
</evidence>
<dbReference type="InterPro" id="IPR017941">
    <property type="entry name" value="Rieske_2Fe-2S"/>
</dbReference>
<accession>A0A2K8L4I0</accession>
<keyword evidence="2 13" id="KW-0813">Transport</keyword>
<dbReference type="EMBL" id="CP018800">
    <property type="protein sequence ID" value="ATX82228.1"/>
    <property type="molecule type" value="Genomic_DNA"/>
</dbReference>
<evidence type="ECO:0000256" key="4">
    <source>
        <dbReference type="ARBA" id="ARBA00022714"/>
    </source>
</evidence>
<keyword evidence="16" id="KW-0560">Oxidoreductase</keyword>
<protein>
    <recommendedName>
        <fullName evidence="13">Ubiquinol-cytochrome c reductase iron-sulfur subunit</fullName>
        <ecNumber evidence="13">7.1.1.8</ecNumber>
    </recommendedName>
</protein>
<comment type="miscellaneous">
    <text evidence="13">The Rieske protein is a high potential 2Fe-2S protein.</text>
</comment>
<dbReference type="RefSeq" id="WP_100265603.1">
    <property type="nucleotide sequence ID" value="NZ_CP018800.1"/>
</dbReference>
<evidence type="ECO:0000313" key="16">
    <source>
        <dbReference type="EMBL" id="ATX82228.1"/>
    </source>
</evidence>
<dbReference type="Gene3D" id="1.20.5.510">
    <property type="entry name" value="Single helix bin"/>
    <property type="match status" value="1"/>
</dbReference>
<evidence type="ECO:0000256" key="10">
    <source>
        <dbReference type="ARBA" id="ARBA00023014"/>
    </source>
</evidence>
<proteinExistence type="inferred from homology"/>
<keyword evidence="7 13" id="KW-0249">Electron transport</keyword>
<dbReference type="Proteomes" id="UP000231637">
    <property type="component" value="Chromosome"/>
</dbReference>
<evidence type="ECO:0000259" key="15">
    <source>
        <dbReference type="PROSITE" id="PS51296"/>
    </source>
</evidence>
<dbReference type="Gene3D" id="2.102.10.10">
    <property type="entry name" value="Rieske [2Fe-2S] iron-sulphur domain"/>
    <property type="match status" value="1"/>
</dbReference>
<evidence type="ECO:0000256" key="3">
    <source>
        <dbReference type="ARBA" id="ARBA00022692"/>
    </source>
</evidence>
<dbReference type="NCBIfam" id="TIGR01409">
    <property type="entry name" value="TAT_signal_seq"/>
    <property type="match status" value="1"/>
</dbReference>
<dbReference type="OrthoDB" id="9767869at2"/>
<evidence type="ECO:0000256" key="1">
    <source>
        <dbReference type="ARBA" id="ARBA00010651"/>
    </source>
</evidence>
<dbReference type="PROSITE" id="PS51296">
    <property type="entry name" value="RIESKE"/>
    <property type="match status" value="1"/>
</dbReference>
<dbReference type="InterPro" id="IPR019546">
    <property type="entry name" value="TAT_signal_bac_arc"/>
</dbReference>
<evidence type="ECO:0000256" key="13">
    <source>
        <dbReference type="RuleBase" id="RU004494"/>
    </source>
</evidence>
<dbReference type="PROSITE" id="PS51318">
    <property type="entry name" value="TAT"/>
    <property type="match status" value="1"/>
</dbReference>
<keyword evidence="10" id="KW-0411">Iron-sulfur</keyword>
<comment type="subunit">
    <text evidence="14">The main subunits of complex b-c1 are: cytochrome b, cytochrome c1 and the Rieske protein.</text>
</comment>
<dbReference type="InterPro" id="IPR006311">
    <property type="entry name" value="TAT_signal"/>
</dbReference>
<keyword evidence="8 13" id="KW-1133">Transmembrane helix</keyword>
<dbReference type="Pfam" id="PF00355">
    <property type="entry name" value="Rieske"/>
    <property type="match status" value="1"/>
</dbReference>
<evidence type="ECO:0000313" key="17">
    <source>
        <dbReference type="Proteomes" id="UP000231637"/>
    </source>
</evidence>
<dbReference type="Pfam" id="PF10399">
    <property type="entry name" value="UCR_Fe-S_N"/>
    <property type="match status" value="1"/>
</dbReference>
<feature type="transmembrane region" description="Helical" evidence="13">
    <location>
        <begin position="12"/>
        <end position="33"/>
    </location>
</feature>
<evidence type="ECO:0000256" key="14">
    <source>
        <dbReference type="RuleBase" id="RU004497"/>
    </source>
</evidence>
<dbReference type="InterPro" id="IPR006317">
    <property type="entry name" value="Ubiquinol_cyt_c_Rdtase_Fe-S-su"/>
</dbReference>
<evidence type="ECO:0000256" key="8">
    <source>
        <dbReference type="ARBA" id="ARBA00022989"/>
    </source>
</evidence>
<gene>
    <name evidence="16" type="ORF">Ga0123462_1365</name>
</gene>
<sequence length="199" mass="21386">MTDQADQSRRNFLYVAAGGLGAVAAAGTVVPFIGSMLPAADTLAAAKTEFDVSTVEAGQLVTIQWQGKPVFVVHRTAELLAQVDGHDDSLKDANSEAIAEVQAEWMDTAEKRKYRAIKPEYLIVVASCTHLGCIPLFKPSAGRKDWGDSVPADWPGGWHCPCHGSYYDISARVINGSPAPHNLHVMPYTYTSDTTVVIG</sequence>
<dbReference type="GO" id="GO:0046872">
    <property type="term" value="F:metal ion binding"/>
    <property type="evidence" value="ECO:0007669"/>
    <property type="project" value="UniProtKB-KW"/>
</dbReference>
<dbReference type="NCBIfam" id="TIGR01416">
    <property type="entry name" value="Rieske_proteo"/>
    <property type="match status" value="1"/>
</dbReference>
<organism evidence="16 17">
    <name type="scientific">Mariprofundus ferrinatatus</name>
    <dbReference type="NCBI Taxonomy" id="1921087"/>
    <lineage>
        <taxon>Bacteria</taxon>
        <taxon>Pseudomonadati</taxon>
        <taxon>Pseudomonadota</taxon>
        <taxon>Candidatius Mariprofundia</taxon>
        <taxon>Mariprofundales</taxon>
        <taxon>Mariprofundaceae</taxon>
        <taxon>Mariprofundus</taxon>
    </lineage>
</organism>
<comment type="catalytic activity">
    <reaction evidence="13">
        <text>a quinol + 2 Fe(III)-[cytochrome c](out) = a quinone + 2 Fe(II)-[cytochrome c](out) + 2 H(+)(out)</text>
        <dbReference type="Rhea" id="RHEA:11484"/>
        <dbReference type="Rhea" id="RHEA-COMP:10350"/>
        <dbReference type="Rhea" id="RHEA-COMP:14399"/>
        <dbReference type="ChEBI" id="CHEBI:15378"/>
        <dbReference type="ChEBI" id="CHEBI:24646"/>
        <dbReference type="ChEBI" id="CHEBI:29033"/>
        <dbReference type="ChEBI" id="CHEBI:29034"/>
        <dbReference type="ChEBI" id="CHEBI:132124"/>
        <dbReference type="EC" id="7.1.1.8"/>
    </reaction>
</comment>
<evidence type="ECO:0000256" key="12">
    <source>
        <dbReference type="ARBA" id="ARBA00023157"/>
    </source>
</evidence>
<reference evidence="16 17" key="1">
    <citation type="submission" date="2016-12" db="EMBL/GenBank/DDBJ databases">
        <title>Isolation and genomic insights into novel planktonic Zetaproteobacteria from stratified waters of the Chesapeake Bay.</title>
        <authorList>
            <person name="McAllister S.M."/>
            <person name="Kato S."/>
            <person name="Chan C.S."/>
            <person name="Chiu B.K."/>
            <person name="Field E.K."/>
        </authorList>
    </citation>
    <scope>NUCLEOTIDE SEQUENCE [LARGE SCALE GENOMIC DNA]</scope>
    <source>
        <strain evidence="16 17">CP-8</strain>
    </source>
</reference>